<sequence length="564" mass="60930">MKGTFTMKTGRGIAILLAAAATVPLVLAGADRPSIAAVPASHADEASTVRRITEPQYRRAITDIFGADIKVVGRFEPDLRVDGLLAVGTSAVSITSGGLEQYETIARNIAEQVVAPDHRASLIGCTPAAADPAGSACAGQVFDRLGLRMLRRPLAPAERAALVATTLESARALGDFHAGLAAALTGLLTSPDFLFRIDRPGAPEQGRRMVDGWSKASRLSFFLWNAPPDEMLLAAAAKGELDRPEARARLVATMIASPRFADGVRAFFSDFLHLDDIDLLAKDARIYPAFSSAVAADAREQTLRTITDLLVDRQGDYRDLFTTRRIAMNRTLGPLYDVPVAERGWTFHQFPDGDPRAGLFTQISFLAQHSHPGRTSPTLRGKAIQEILLCETIPAPPANVNFAVVQDVDNPTLKTTRARLQAHLDDEECASCHKLTDPMGLALEKFDGAGQFRTTEHGEAIDTTGSFADTHFDGAAALGRLFQRNPQPIDCLVQSTWRYAMGRRLAAFDKPVVARLNADFAGTGYRMVDLIRAIALSPQFYEYEPASPPARMAGWPALATKGAM</sequence>
<dbReference type="Pfam" id="PF07624">
    <property type="entry name" value="PSD2"/>
    <property type="match status" value="1"/>
</dbReference>
<evidence type="ECO:0000256" key="1">
    <source>
        <dbReference type="SAM" id="SignalP"/>
    </source>
</evidence>
<dbReference type="Pfam" id="PF07637">
    <property type="entry name" value="PSD5"/>
    <property type="match status" value="1"/>
</dbReference>
<feature type="domain" description="DUF1585" evidence="2">
    <location>
        <begin position="470"/>
        <end position="540"/>
    </location>
</feature>
<dbReference type="OrthoDB" id="188778at2"/>
<keyword evidence="8" id="KW-1185">Reference proteome</keyword>
<evidence type="ECO:0000259" key="3">
    <source>
        <dbReference type="Pfam" id="PF07626"/>
    </source>
</evidence>
<gene>
    <name evidence="7" type="ORF">SAMN06295912_10462</name>
</gene>
<dbReference type="InterPro" id="IPR013039">
    <property type="entry name" value="DUF1588"/>
</dbReference>
<dbReference type="EMBL" id="FZOS01000004">
    <property type="protein sequence ID" value="SNS30698.1"/>
    <property type="molecule type" value="Genomic_DNA"/>
</dbReference>
<organism evidence="7 8">
    <name type="scientific">Edaphosphingomonas laterariae</name>
    <dbReference type="NCBI Taxonomy" id="861865"/>
    <lineage>
        <taxon>Bacteria</taxon>
        <taxon>Pseudomonadati</taxon>
        <taxon>Pseudomonadota</taxon>
        <taxon>Alphaproteobacteria</taxon>
        <taxon>Sphingomonadales</taxon>
        <taxon>Rhizorhabdaceae</taxon>
        <taxon>Edaphosphingomonas</taxon>
    </lineage>
</organism>
<protein>
    <recommendedName>
        <fullName evidence="9">DUF1592 domain-containing protein</fullName>
    </recommendedName>
</protein>
<keyword evidence="1" id="KW-0732">Signal</keyword>
<evidence type="ECO:0000259" key="6">
    <source>
        <dbReference type="Pfam" id="PF07637"/>
    </source>
</evidence>
<feature type="domain" description="DUF1595" evidence="6">
    <location>
        <begin position="137"/>
        <end position="197"/>
    </location>
</feature>
<evidence type="ECO:0000313" key="7">
    <source>
        <dbReference type="EMBL" id="SNS30698.1"/>
    </source>
</evidence>
<feature type="signal peptide" evidence="1">
    <location>
        <begin position="1"/>
        <end position="28"/>
    </location>
</feature>
<feature type="domain" description="DUF1592" evidence="5">
    <location>
        <begin position="212"/>
        <end position="338"/>
    </location>
</feature>
<feature type="domain" description="DUF1587" evidence="3">
    <location>
        <begin position="50"/>
        <end position="114"/>
    </location>
</feature>
<dbReference type="Proteomes" id="UP000198281">
    <property type="component" value="Unassembled WGS sequence"/>
</dbReference>
<dbReference type="Pfam" id="PF07631">
    <property type="entry name" value="PSD4"/>
    <property type="match status" value="1"/>
</dbReference>
<dbReference type="InterPro" id="IPR013042">
    <property type="entry name" value="DUF1592"/>
</dbReference>
<evidence type="ECO:0008006" key="9">
    <source>
        <dbReference type="Google" id="ProtNLM"/>
    </source>
</evidence>
<dbReference type="Pfam" id="PF07627">
    <property type="entry name" value="PSCyt3"/>
    <property type="match status" value="1"/>
</dbReference>
<evidence type="ECO:0000259" key="4">
    <source>
        <dbReference type="Pfam" id="PF07627"/>
    </source>
</evidence>
<accession>A0A239DFU1</accession>
<evidence type="ECO:0000313" key="8">
    <source>
        <dbReference type="Proteomes" id="UP000198281"/>
    </source>
</evidence>
<dbReference type="InterPro" id="IPR013043">
    <property type="entry name" value="DUF1595"/>
</dbReference>
<feature type="chain" id="PRO_5012941124" description="DUF1592 domain-containing protein" evidence="1">
    <location>
        <begin position="29"/>
        <end position="564"/>
    </location>
</feature>
<feature type="domain" description="DUF1588" evidence="4">
    <location>
        <begin position="356"/>
        <end position="456"/>
    </location>
</feature>
<dbReference type="InterPro" id="IPR013036">
    <property type="entry name" value="DUF1587"/>
</dbReference>
<dbReference type="Pfam" id="PF07626">
    <property type="entry name" value="PSD3"/>
    <property type="match status" value="1"/>
</dbReference>
<evidence type="ECO:0000259" key="2">
    <source>
        <dbReference type="Pfam" id="PF07624"/>
    </source>
</evidence>
<name>A0A239DFU1_9SPHN</name>
<reference evidence="8" key="1">
    <citation type="submission" date="2017-06" db="EMBL/GenBank/DDBJ databases">
        <authorList>
            <person name="Varghese N."/>
            <person name="Submissions S."/>
        </authorList>
    </citation>
    <scope>NUCLEOTIDE SEQUENCE [LARGE SCALE GENOMIC DNA]</scope>
    <source>
        <strain evidence="8">LNB2</strain>
    </source>
</reference>
<dbReference type="InterPro" id="IPR011478">
    <property type="entry name" value="DUF1585"/>
</dbReference>
<dbReference type="AlphaFoldDB" id="A0A239DFU1"/>
<proteinExistence type="predicted"/>
<evidence type="ECO:0000259" key="5">
    <source>
        <dbReference type="Pfam" id="PF07631"/>
    </source>
</evidence>